<feature type="compositionally biased region" description="Low complexity" evidence="2">
    <location>
        <begin position="1"/>
        <end position="17"/>
    </location>
</feature>
<dbReference type="SUPFAM" id="SSF109998">
    <property type="entry name" value="Triger factor/SurA peptide-binding domain-like"/>
    <property type="match status" value="1"/>
</dbReference>
<comment type="caution">
    <text evidence="4">The sequence shown here is derived from an EMBL/GenBank/DDBJ whole genome shotgun (WGS) entry which is preliminary data.</text>
</comment>
<dbReference type="EMBL" id="JMCC02000122">
    <property type="protein sequence ID" value="KIG12645.1"/>
    <property type="molecule type" value="Genomic_DNA"/>
</dbReference>
<evidence type="ECO:0000259" key="3">
    <source>
        <dbReference type="PROSITE" id="PS50198"/>
    </source>
</evidence>
<feature type="domain" description="PpiC" evidence="3">
    <location>
        <begin position="185"/>
        <end position="307"/>
    </location>
</feature>
<keyword evidence="1 4" id="KW-0413">Isomerase</keyword>
<evidence type="ECO:0000256" key="1">
    <source>
        <dbReference type="PROSITE-ProRule" id="PRU00278"/>
    </source>
</evidence>
<dbReference type="GO" id="GO:0003755">
    <property type="term" value="F:peptidyl-prolyl cis-trans isomerase activity"/>
    <property type="evidence" value="ECO:0007669"/>
    <property type="project" value="UniProtKB-KW"/>
</dbReference>
<protein>
    <submittedName>
        <fullName evidence="4">Peptidyl-prolyl cis-trans isomerase PpiD</fullName>
    </submittedName>
</protein>
<gene>
    <name evidence="4" type="ORF">DB30_01133</name>
</gene>
<proteinExistence type="predicted"/>
<dbReference type="InterPro" id="IPR046357">
    <property type="entry name" value="PPIase_dom_sf"/>
</dbReference>
<evidence type="ECO:0000313" key="5">
    <source>
        <dbReference type="Proteomes" id="UP000031599"/>
    </source>
</evidence>
<dbReference type="PROSITE" id="PS50198">
    <property type="entry name" value="PPIC_PPIASE_2"/>
    <property type="match status" value="1"/>
</dbReference>
<dbReference type="Gene3D" id="3.10.50.40">
    <property type="match status" value="1"/>
</dbReference>
<sequence>MGSKDAGDNASADAGAKQPAEAKPDPGDKPGKPSKLSEIPAVVATVDGHEISREAFEQRYAPAAAMVLSRRDDGVVPDPFQAMQRRTIIESLAWSKQLELEALRSKVDLDPAALAKQEADERANVRDWPAWLERIGQTVEIRHQANVDYFRERALFAARGVVLEPTEAELTAAYEANREMFVAKMEMVRASHLLITYGPRVGEEKIQPVMPDQMEAASAEQRASWDQLALARAKALREAAMAPGVDFNELARAHSEGPGAFRGGDMGLFPRQQMVGEYADAAFSLAVGEISQPIKSDKGYYVIRCFGHYQPGPLPFEAVRADLVRQLEGEKYKQARASLQAELDERFVIVSATLDEARAFKN</sequence>
<dbReference type="PANTHER" id="PTHR47245:SF2">
    <property type="entry name" value="PEPTIDYL-PROLYL CIS-TRANS ISOMERASE HP_0175-RELATED"/>
    <property type="match status" value="1"/>
</dbReference>
<dbReference type="Proteomes" id="UP000031599">
    <property type="component" value="Unassembled WGS sequence"/>
</dbReference>
<dbReference type="SUPFAM" id="SSF54534">
    <property type="entry name" value="FKBP-like"/>
    <property type="match status" value="1"/>
</dbReference>
<feature type="region of interest" description="Disordered" evidence="2">
    <location>
        <begin position="1"/>
        <end position="41"/>
    </location>
</feature>
<dbReference type="InterPro" id="IPR027304">
    <property type="entry name" value="Trigger_fact/SurA_dom_sf"/>
</dbReference>
<dbReference type="PANTHER" id="PTHR47245">
    <property type="entry name" value="PEPTIDYLPROLYL ISOMERASE"/>
    <property type="match status" value="1"/>
</dbReference>
<organism evidence="4 5">
    <name type="scientific">Enhygromyxa salina</name>
    <dbReference type="NCBI Taxonomy" id="215803"/>
    <lineage>
        <taxon>Bacteria</taxon>
        <taxon>Pseudomonadati</taxon>
        <taxon>Myxococcota</taxon>
        <taxon>Polyangia</taxon>
        <taxon>Nannocystales</taxon>
        <taxon>Nannocystaceae</taxon>
        <taxon>Enhygromyxa</taxon>
    </lineage>
</organism>
<dbReference type="InterPro" id="IPR000297">
    <property type="entry name" value="PPIase_PpiC"/>
</dbReference>
<dbReference type="InterPro" id="IPR050245">
    <property type="entry name" value="PrsA_foldase"/>
</dbReference>
<accession>A0A0C2CSN8</accession>
<evidence type="ECO:0000256" key="2">
    <source>
        <dbReference type="SAM" id="MobiDB-lite"/>
    </source>
</evidence>
<feature type="compositionally biased region" description="Basic and acidic residues" evidence="2">
    <location>
        <begin position="20"/>
        <end position="31"/>
    </location>
</feature>
<evidence type="ECO:0000313" key="4">
    <source>
        <dbReference type="EMBL" id="KIG12645.1"/>
    </source>
</evidence>
<reference evidence="4 5" key="1">
    <citation type="submission" date="2014-12" db="EMBL/GenBank/DDBJ databases">
        <title>Genome assembly of Enhygromyxa salina DSM 15201.</title>
        <authorList>
            <person name="Sharma G."/>
            <person name="Subramanian S."/>
        </authorList>
    </citation>
    <scope>NUCLEOTIDE SEQUENCE [LARGE SCALE GENOMIC DNA]</scope>
    <source>
        <strain evidence="4 5">DSM 15201</strain>
    </source>
</reference>
<dbReference type="AlphaFoldDB" id="A0A0C2CSN8"/>
<dbReference type="Pfam" id="PF00639">
    <property type="entry name" value="Rotamase"/>
    <property type="match status" value="1"/>
</dbReference>
<name>A0A0C2CSN8_9BACT</name>
<keyword evidence="1" id="KW-0697">Rotamase</keyword>